<feature type="transmembrane region" description="Helical" evidence="1">
    <location>
        <begin position="199"/>
        <end position="218"/>
    </location>
</feature>
<gene>
    <name evidence="2" type="ORF">BT67DRAFT_445181</name>
</gene>
<protein>
    <submittedName>
        <fullName evidence="2">Uncharacterized protein</fullName>
    </submittedName>
</protein>
<feature type="transmembrane region" description="Helical" evidence="1">
    <location>
        <begin position="107"/>
        <end position="133"/>
    </location>
</feature>
<evidence type="ECO:0000313" key="2">
    <source>
        <dbReference type="EMBL" id="KAK4130861.1"/>
    </source>
</evidence>
<reference evidence="2" key="2">
    <citation type="submission" date="2023-05" db="EMBL/GenBank/DDBJ databases">
        <authorList>
            <consortium name="Lawrence Berkeley National Laboratory"/>
            <person name="Steindorff A."/>
            <person name="Hensen N."/>
            <person name="Bonometti L."/>
            <person name="Westerberg I."/>
            <person name="Brannstrom I.O."/>
            <person name="Guillou S."/>
            <person name="Cros-Aarteil S."/>
            <person name="Calhoun S."/>
            <person name="Haridas S."/>
            <person name="Kuo A."/>
            <person name="Mondo S."/>
            <person name="Pangilinan J."/>
            <person name="Riley R."/>
            <person name="Labutti K."/>
            <person name="Andreopoulos B."/>
            <person name="Lipzen A."/>
            <person name="Chen C."/>
            <person name="Yanf M."/>
            <person name="Daum C."/>
            <person name="Ng V."/>
            <person name="Clum A."/>
            <person name="Ohm R."/>
            <person name="Martin F."/>
            <person name="Silar P."/>
            <person name="Natvig D."/>
            <person name="Lalanne C."/>
            <person name="Gautier V."/>
            <person name="Ament-Velasquez S.L."/>
            <person name="Kruys A."/>
            <person name="Hutchinson M.I."/>
            <person name="Powell A.J."/>
            <person name="Barry K."/>
            <person name="Miller A.N."/>
            <person name="Grigoriev I.V."/>
            <person name="Debuchy R."/>
            <person name="Gladieux P."/>
            <person name="Thoren M.H."/>
            <person name="Johannesson H."/>
        </authorList>
    </citation>
    <scope>NUCLEOTIDE SEQUENCE</scope>
    <source>
        <strain evidence="2">CBS 123565</strain>
    </source>
</reference>
<keyword evidence="1" id="KW-1133">Transmembrane helix</keyword>
<dbReference type="Proteomes" id="UP001304895">
    <property type="component" value="Unassembled WGS sequence"/>
</dbReference>
<keyword evidence="1" id="KW-0812">Transmembrane</keyword>
<accession>A0AAN6UFU6</accession>
<organism evidence="2 3">
    <name type="scientific">Trichocladium antarcticum</name>
    <dbReference type="NCBI Taxonomy" id="1450529"/>
    <lineage>
        <taxon>Eukaryota</taxon>
        <taxon>Fungi</taxon>
        <taxon>Dikarya</taxon>
        <taxon>Ascomycota</taxon>
        <taxon>Pezizomycotina</taxon>
        <taxon>Sordariomycetes</taxon>
        <taxon>Sordariomycetidae</taxon>
        <taxon>Sordariales</taxon>
        <taxon>Chaetomiaceae</taxon>
        <taxon>Trichocladium</taxon>
    </lineage>
</organism>
<proteinExistence type="predicted"/>
<comment type="caution">
    <text evidence="2">The sequence shown here is derived from an EMBL/GenBank/DDBJ whole genome shotgun (WGS) entry which is preliminary data.</text>
</comment>
<reference evidence="2" key="1">
    <citation type="journal article" date="2023" name="Mol. Phylogenet. Evol.">
        <title>Genome-scale phylogeny and comparative genomics of the fungal order Sordariales.</title>
        <authorList>
            <person name="Hensen N."/>
            <person name="Bonometti L."/>
            <person name="Westerberg I."/>
            <person name="Brannstrom I.O."/>
            <person name="Guillou S."/>
            <person name="Cros-Aarteil S."/>
            <person name="Calhoun S."/>
            <person name="Haridas S."/>
            <person name="Kuo A."/>
            <person name="Mondo S."/>
            <person name="Pangilinan J."/>
            <person name="Riley R."/>
            <person name="LaButti K."/>
            <person name="Andreopoulos B."/>
            <person name="Lipzen A."/>
            <person name="Chen C."/>
            <person name="Yan M."/>
            <person name="Daum C."/>
            <person name="Ng V."/>
            <person name="Clum A."/>
            <person name="Steindorff A."/>
            <person name="Ohm R.A."/>
            <person name="Martin F."/>
            <person name="Silar P."/>
            <person name="Natvig D.O."/>
            <person name="Lalanne C."/>
            <person name="Gautier V."/>
            <person name="Ament-Velasquez S.L."/>
            <person name="Kruys A."/>
            <person name="Hutchinson M.I."/>
            <person name="Powell A.J."/>
            <person name="Barry K."/>
            <person name="Miller A.N."/>
            <person name="Grigoriev I.V."/>
            <person name="Debuchy R."/>
            <person name="Gladieux P."/>
            <person name="Hiltunen Thoren M."/>
            <person name="Johannesson H."/>
        </authorList>
    </citation>
    <scope>NUCLEOTIDE SEQUENCE</scope>
    <source>
        <strain evidence="2">CBS 123565</strain>
    </source>
</reference>
<keyword evidence="1" id="KW-0472">Membrane</keyword>
<feature type="transmembrane region" description="Helical" evidence="1">
    <location>
        <begin position="76"/>
        <end position="95"/>
    </location>
</feature>
<keyword evidence="3" id="KW-1185">Reference proteome</keyword>
<evidence type="ECO:0000256" key="1">
    <source>
        <dbReference type="SAM" id="Phobius"/>
    </source>
</evidence>
<name>A0AAN6UFU6_9PEZI</name>
<sequence>MIRMAPTRSLLLPIFLATVLVAIDGAITLGLVSSMVAFLHRSGRGPFEIAHPPGSTFLLAGHPASLVTNQGHTTNAAGGTALVLVGAGGLVALSLEKRARKRIGWSSPAFFLWALVVVSSWLLTLSALIYTFVETNRSGGRSIDLAVAAQNPAPAKYPNGAWTPQNWYAAVLELPLVNPADRRVIAGNVRYMEAWRWNLVPLFILGFVLVVLVVLELLRLRRERGQSVTMVEVLRDVSK</sequence>
<dbReference type="AlphaFoldDB" id="A0AAN6UFU6"/>
<evidence type="ECO:0000313" key="3">
    <source>
        <dbReference type="Proteomes" id="UP001304895"/>
    </source>
</evidence>
<dbReference type="EMBL" id="MU853430">
    <property type="protein sequence ID" value="KAK4130861.1"/>
    <property type="molecule type" value="Genomic_DNA"/>
</dbReference>